<sequence length="438" mass="50335">MNSLKQKYFSPLDRIACKGQAILRVDKIMFVLTLLCCLLLFSPQFFANDASHHRFSFADWQREFKIHALKEGISAKTFDSAFDQLQLDETVLKLDNNQPEFSRAIWSYIDNAIANNRIEKGKAILKKHRNLFDEVSKAYKVPPEIIIAIWAMESDFGGNYGSMNVIRSLATLAYGGKRKKFAEKELLHALNIMQQEKLQPKDMIGSWAGAIGHPQFMPSSFEKYAVDFNYDGKRDLWNSLDDAFASIANYMHEAGWKENEAWGREVLLPDDFMWQRQAQFNPKHERLTVSEWMLWGIKPASGKDFKDYDQLAKLFFPAGHLGPVFLVFDNFEIIKKYNLSLSYSLAVGLLASGITDKTERESLLVGRWSREDKLLSREDKILLQTQLNKQGFNAGEIDGKVGSNTREAIRKWQLKNALAADGYMSQQLFEKIKNNIRK</sequence>
<dbReference type="Gene3D" id="1.10.530.10">
    <property type="match status" value="1"/>
</dbReference>
<dbReference type="PANTHER" id="PTHR30163:SF8">
    <property type="entry name" value="LYTIC MUREIN TRANSGLYCOSYLASE"/>
    <property type="match status" value="1"/>
</dbReference>
<dbReference type="Pfam" id="PF13406">
    <property type="entry name" value="SLT_2"/>
    <property type="match status" value="1"/>
</dbReference>
<feature type="domain" description="Peptidoglycan binding-like" evidence="1">
    <location>
        <begin position="378"/>
        <end position="431"/>
    </location>
</feature>
<dbReference type="GO" id="GO:0008933">
    <property type="term" value="F:peptidoglycan lytic transglycosylase activity"/>
    <property type="evidence" value="ECO:0007669"/>
    <property type="project" value="TreeGrafter"/>
</dbReference>
<dbReference type="Gene3D" id="1.10.8.350">
    <property type="entry name" value="Bacterial muramidase"/>
    <property type="match status" value="1"/>
</dbReference>
<dbReference type="SUPFAM" id="SSF53955">
    <property type="entry name" value="Lysozyme-like"/>
    <property type="match status" value="1"/>
</dbReference>
<dbReference type="InterPro" id="IPR036366">
    <property type="entry name" value="PGBDSf"/>
</dbReference>
<dbReference type="InterPro" id="IPR036365">
    <property type="entry name" value="PGBD-like_sf"/>
</dbReference>
<dbReference type="Pfam" id="PF01471">
    <property type="entry name" value="PG_binding_1"/>
    <property type="match status" value="1"/>
</dbReference>
<evidence type="ECO:0000259" key="1">
    <source>
        <dbReference type="Pfam" id="PF01471"/>
    </source>
</evidence>
<dbReference type="InterPro" id="IPR043426">
    <property type="entry name" value="MltB-like"/>
</dbReference>
<name>A0A7V2WTY1_LEUMU</name>
<protein>
    <submittedName>
        <fullName evidence="3">Lytic murein transglycosylase</fullName>
    </submittedName>
</protein>
<dbReference type="FunFam" id="1.10.8.350:FF:000001">
    <property type="entry name" value="Lytic murein transglycosylase B"/>
    <property type="match status" value="1"/>
</dbReference>
<dbReference type="InterPro" id="IPR011970">
    <property type="entry name" value="MltB_2"/>
</dbReference>
<dbReference type="NCBIfam" id="TIGR02283">
    <property type="entry name" value="MltB_2"/>
    <property type="match status" value="1"/>
</dbReference>
<dbReference type="CDD" id="cd13399">
    <property type="entry name" value="Slt35-like"/>
    <property type="match status" value="1"/>
</dbReference>
<dbReference type="Proteomes" id="UP000885750">
    <property type="component" value="Unassembled WGS sequence"/>
</dbReference>
<dbReference type="Gene3D" id="1.10.101.10">
    <property type="entry name" value="PGBD-like superfamily/PGBD"/>
    <property type="match status" value="1"/>
</dbReference>
<dbReference type="SUPFAM" id="SSF47090">
    <property type="entry name" value="PGBD-like"/>
    <property type="match status" value="1"/>
</dbReference>
<evidence type="ECO:0000313" key="3">
    <source>
        <dbReference type="EMBL" id="HFC91493.1"/>
    </source>
</evidence>
<dbReference type="PANTHER" id="PTHR30163">
    <property type="entry name" value="MEMBRANE-BOUND LYTIC MUREIN TRANSGLYCOSYLASE B"/>
    <property type="match status" value="1"/>
</dbReference>
<dbReference type="InterPro" id="IPR031304">
    <property type="entry name" value="SLT_2"/>
</dbReference>
<dbReference type="GO" id="GO:0009253">
    <property type="term" value="P:peptidoglycan catabolic process"/>
    <property type="evidence" value="ECO:0007669"/>
    <property type="project" value="TreeGrafter"/>
</dbReference>
<gene>
    <name evidence="3" type="ORF">ENJ51_01625</name>
</gene>
<dbReference type="InterPro" id="IPR002477">
    <property type="entry name" value="Peptidoglycan-bd-like"/>
</dbReference>
<reference evidence="3" key="1">
    <citation type="journal article" date="2020" name="mSystems">
        <title>Genome- and Community-Level Interaction Insights into Carbon Utilization and Element Cycling Functions of Hydrothermarchaeota in Hydrothermal Sediment.</title>
        <authorList>
            <person name="Zhou Z."/>
            <person name="Liu Y."/>
            <person name="Xu W."/>
            <person name="Pan J."/>
            <person name="Luo Z.H."/>
            <person name="Li M."/>
        </authorList>
    </citation>
    <scope>NUCLEOTIDE SEQUENCE [LARGE SCALE GENOMIC DNA]</scope>
    <source>
        <strain evidence="3">HyVt-493</strain>
    </source>
</reference>
<dbReference type="InterPro" id="IPR023346">
    <property type="entry name" value="Lysozyme-like_dom_sf"/>
</dbReference>
<feature type="domain" description="Transglycosylase SLT" evidence="2">
    <location>
        <begin position="56"/>
        <end position="351"/>
    </location>
</feature>
<comment type="caution">
    <text evidence="3">The sequence shown here is derived from an EMBL/GenBank/DDBJ whole genome shotgun (WGS) entry which is preliminary data.</text>
</comment>
<dbReference type="AlphaFoldDB" id="A0A7V2WTY1"/>
<proteinExistence type="predicted"/>
<dbReference type="EMBL" id="DRMS01000058">
    <property type="protein sequence ID" value="HFC91493.1"/>
    <property type="molecule type" value="Genomic_DNA"/>
</dbReference>
<evidence type="ECO:0000259" key="2">
    <source>
        <dbReference type="Pfam" id="PF13406"/>
    </source>
</evidence>
<organism evidence="3">
    <name type="scientific">Leucothrix mucor</name>
    <dbReference type="NCBI Taxonomy" id="45248"/>
    <lineage>
        <taxon>Bacteria</taxon>
        <taxon>Pseudomonadati</taxon>
        <taxon>Pseudomonadota</taxon>
        <taxon>Gammaproteobacteria</taxon>
        <taxon>Thiotrichales</taxon>
        <taxon>Thiotrichaceae</taxon>
        <taxon>Leucothrix</taxon>
    </lineage>
</organism>
<accession>A0A7V2WTY1</accession>